<evidence type="ECO:0000313" key="3">
    <source>
        <dbReference type="EMBL" id="TDO91344.1"/>
    </source>
</evidence>
<keyword evidence="1" id="KW-0812">Transmembrane</keyword>
<dbReference type="Pfam" id="PF01569">
    <property type="entry name" value="PAP2"/>
    <property type="match status" value="1"/>
</dbReference>
<evidence type="ECO:0000259" key="2">
    <source>
        <dbReference type="SMART" id="SM00014"/>
    </source>
</evidence>
<feature type="domain" description="Phosphatidic acid phosphatase type 2/haloperoxidase" evidence="2">
    <location>
        <begin position="55"/>
        <end position="164"/>
    </location>
</feature>
<dbReference type="EMBL" id="SNWX01000009">
    <property type="protein sequence ID" value="TDO91344.1"/>
    <property type="molecule type" value="Genomic_DNA"/>
</dbReference>
<sequence>MIKKLDQKLFLKIYNFTQKRSRLAAAAVLITNFSSKFFSTIYFAAAVWLIYTNDAGLKQFVFAPAVVYSLAKIIPYLYNRKRPFADLKVQSLVEQRNDHSFPSTHSSSSFIIALAFLNLNLLAGLILLTAATATALSRVMVGVHYPLDIVGAVTIAFTVHFIVISFV</sequence>
<dbReference type="Gene3D" id="1.20.144.10">
    <property type="entry name" value="Phosphatidic acid phosphatase type 2/haloperoxidase"/>
    <property type="match status" value="1"/>
</dbReference>
<evidence type="ECO:0000313" key="4">
    <source>
        <dbReference type="Proteomes" id="UP000295064"/>
    </source>
</evidence>
<dbReference type="PANTHER" id="PTHR14969:SF13">
    <property type="entry name" value="AT30094P"/>
    <property type="match status" value="1"/>
</dbReference>
<dbReference type="AlphaFoldDB" id="A0A4R6LRW5"/>
<dbReference type="RefSeq" id="WP_133514900.1">
    <property type="nucleotide sequence ID" value="NZ_SNWX01000009.1"/>
</dbReference>
<proteinExistence type="predicted"/>
<dbReference type="SMART" id="SM00014">
    <property type="entry name" value="acidPPc"/>
    <property type="match status" value="1"/>
</dbReference>
<organism evidence="3 4">
    <name type="scientific">Halanaerobium saccharolyticum</name>
    <dbReference type="NCBI Taxonomy" id="43595"/>
    <lineage>
        <taxon>Bacteria</taxon>
        <taxon>Bacillati</taxon>
        <taxon>Bacillota</taxon>
        <taxon>Clostridia</taxon>
        <taxon>Halanaerobiales</taxon>
        <taxon>Halanaerobiaceae</taxon>
        <taxon>Halanaerobium</taxon>
    </lineage>
</organism>
<dbReference type="OrthoDB" id="9789113at2"/>
<feature type="transmembrane region" description="Helical" evidence="1">
    <location>
        <begin position="145"/>
        <end position="166"/>
    </location>
</feature>
<keyword evidence="1" id="KW-1133">Transmembrane helix</keyword>
<dbReference type="Proteomes" id="UP000295064">
    <property type="component" value="Unassembled WGS sequence"/>
</dbReference>
<reference evidence="3 4" key="1">
    <citation type="submission" date="2019-03" db="EMBL/GenBank/DDBJ databases">
        <title>Subsurface microbial communities from deep shales in Ohio and West Virginia, USA.</title>
        <authorList>
            <person name="Wrighton K."/>
        </authorList>
    </citation>
    <scope>NUCLEOTIDE SEQUENCE [LARGE SCALE GENOMIC DNA]</scope>
    <source>
        <strain evidence="3 4">MA284_T2</strain>
    </source>
</reference>
<protein>
    <submittedName>
        <fullName evidence="3">Undecaprenyl-diphosphatase</fullName>
    </submittedName>
</protein>
<dbReference type="InterPro" id="IPR000326">
    <property type="entry name" value="PAP2/HPO"/>
</dbReference>
<dbReference type="PANTHER" id="PTHR14969">
    <property type="entry name" value="SPHINGOSINE-1-PHOSPHATE PHOSPHOHYDROLASE"/>
    <property type="match status" value="1"/>
</dbReference>
<gene>
    <name evidence="3" type="ORF">DFR79_10994</name>
</gene>
<keyword evidence="1" id="KW-0472">Membrane</keyword>
<dbReference type="SUPFAM" id="SSF48317">
    <property type="entry name" value="Acid phosphatase/Vanadium-dependent haloperoxidase"/>
    <property type="match status" value="1"/>
</dbReference>
<evidence type="ECO:0000256" key="1">
    <source>
        <dbReference type="SAM" id="Phobius"/>
    </source>
</evidence>
<feature type="transmembrane region" description="Helical" evidence="1">
    <location>
        <begin position="21"/>
        <end position="51"/>
    </location>
</feature>
<accession>A0A4R6LRW5</accession>
<dbReference type="InterPro" id="IPR036938">
    <property type="entry name" value="PAP2/HPO_sf"/>
</dbReference>
<feature type="transmembrane region" description="Helical" evidence="1">
    <location>
        <begin position="57"/>
        <end position="78"/>
    </location>
</feature>
<comment type="caution">
    <text evidence="3">The sequence shown here is derived from an EMBL/GenBank/DDBJ whole genome shotgun (WGS) entry which is preliminary data.</text>
</comment>
<name>A0A4R6LRW5_9FIRM</name>
<feature type="transmembrane region" description="Helical" evidence="1">
    <location>
        <begin position="110"/>
        <end position="133"/>
    </location>
</feature>